<dbReference type="OrthoDB" id="2985014at2759"/>
<gene>
    <name evidence="2" type="primary">Picot</name>
    <name evidence="2" type="ORF">EVAR_99525_1</name>
</gene>
<keyword evidence="3" id="KW-1185">Reference proteome</keyword>
<reference evidence="2 3" key="1">
    <citation type="journal article" date="2019" name="Commun. Biol.">
        <title>The bagworm genome reveals a unique fibroin gene that provides high tensile strength.</title>
        <authorList>
            <person name="Kono N."/>
            <person name="Nakamura H."/>
            <person name="Ohtoshi R."/>
            <person name="Tomita M."/>
            <person name="Numata K."/>
            <person name="Arakawa K."/>
        </authorList>
    </citation>
    <scope>NUCLEOTIDE SEQUENCE [LARGE SCALE GENOMIC DNA]</scope>
</reference>
<accession>A0A4C2AB27</accession>
<evidence type="ECO:0000256" key="1">
    <source>
        <dbReference type="SAM" id="MobiDB-lite"/>
    </source>
</evidence>
<feature type="region of interest" description="Disordered" evidence="1">
    <location>
        <begin position="49"/>
        <end position="71"/>
    </location>
</feature>
<name>A0A4C2AB27_EUMVA</name>
<dbReference type="AlphaFoldDB" id="A0A4C2AB27"/>
<evidence type="ECO:0000313" key="3">
    <source>
        <dbReference type="Proteomes" id="UP000299102"/>
    </source>
</evidence>
<organism evidence="2 3">
    <name type="scientific">Eumeta variegata</name>
    <name type="common">Bagworm moth</name>
    <name type="synonym">Eumeta japonica</name>
    <dbReference type="NCBI Taxonomy" id="151549"/>
    <lineage>
        <taxon>Eukaryota</taxon>
        <taxon>Metazoa</taxon>
        <taxon>Ecdysozoa</taxon>
        <taxon>Arthropoda</taxon>
        <taxon>Hexapoda</taxon>
        <taxon>Insecta</taxon>
        <taxon>Pterygota</taxon>
        <taxon>Neoptera</taxon>
        <taxon>Endopterygota</taxon>
        <taxon>Lepidoptera</taxon>
        <taxon>Glossata</taxon>
        <taxon>Ditrysia</taxon>
        <taxon>Tineoidea</taxon>
        <taxon>Psychidae</taxon>
        <taxon>Oiketicinae</taxon>
        <taxon>Eumeta</taxon>
    </lineage>
</organism>
<dbReference type="Proteomes" id="UP000299102">
    <property type="component" value="Unassembled WGS sequence"/>
</dbReference>
<proteinExistence type="predicted"/>
<sequence length="131" mass="15084">MRSVLVQEVKPMTVICIETSAAEWRKVFYVSSGAYFVCNMIFVLLGSSERQPWNDSTPDDEPEEIKETPVVNPPTVKRTARAIGQLTIVQYFTSVRNIGFYHMPVIYPQLQHQQYCWLGRKDISTAPDREL</sequence>
<comment type="caution">
    <text evidence="2">The sequence shown here is derived from an EMBL/GenBank/DDBJ whole genome shotgun (WGS) entry which is preliminary data.</text>
</comment>
<protein>
    <submittedName>
        <fullName evidence="2">Inorganic phosphate cotransporter</fullName>
    </submittedName>
</protein>
<evidence type="ECO:0000313" key="2">
    <source>
        <dbReference type="EMBL" id="GBP98051.1"/>
    </source>
</evidence>
<dbReference type="EMBL" id="BGZK01003055">
    <property type="protein sequence ID" value="GBP98051.1"/>
    <property type="molecule type" value="Genomic_DNA"/>
</dbReference>